<evidence type="ECO:0000313" key="7">
    <source>
        <dbReference type="Proteomes" id="UP000233293"/>
    </source>
</evidence>
<keyword evidence="4" id="KW-0812">Transmembrane</keyword>
<dbReference type="PANTHER" id="PTHR30224">
    <property type="entry name" value="ELECTRON TRANSPORT PROTEIN"/>
    <property type="match status" value="1"/>
</dbReference>
<evidence type="ECO:0000313" key="6">
    <source>
        <dbReference type="EMBL" id="PKU25845.1"/>
    </source>
</evidence>
<dbReference type="OrthoDB" id="9806398at2"/>
<dbReference type="RefSeq" id="WP_101249389.1">
    <property type="nucleotide sequence ID" value="NZ_PIUM01000003.1"/>
</dbReference>
<keyword evidence="2" id="KW-1003">Cell membrane</keyword>
<evidence type="ECO:0000256" key="2">
    <source>
        <dbReference type="ARBA" id="ARBA00022475"/>
    </source>
</evidence>
<keyword evidence="3 4" id="KW-0472">Membrane</keyword>
<proteinExistence type="predicted"/>
<feature type="transmembrane region" description="Helical" evidence="4">
    <location>
        <begin position="130"/>
        <end position="153"/>
    </location>
</feature>
<gene>
    <name evidence="6" type="ORF">CWS72_04620</name>
</gene>
<evidence type="ECO:0000256" key="1">
    <source>
        <dbReference type="ARBA" id="ARBA00004236"/>
    </source>
</evidence>
<dbReference type="SUPFAM" id="SSF54862">
    <property type="entry name" value="4Fe-4S ferredoxins"/>
    <property type="match status" value="1"/>
</dbReference>
<feature type="transmembrane region" description="Helical" evidence="4">
    <location>
        <begin position="12"/>
        <end position="30"/>
    </location>
</feature>
<organism evidence="6 7">
    <name type="scientific">Telmatospirillum siberiense</name>
    <dbReference type="NCBI Taxonomy" id="382514"/>
    <lineage>
        <taxon>Bacteria</taxon>
        <taxon>Pseudomonadati</taxon>
        <taxon>Pseudomonadota</taxon>
        <taxon>Alphaproteobacteria</taxon>
        <taxon>Rhodospirillales</taxon>
        <taxon>Rhodospirillaceae</taxon>
        <taxon>Telmatospirillum</taxon>
    </lineage>
</organism>
<keyword evidence="7" id="KW-1185">Reference proteome</keyword>
<feature type="domain" description="4Fe-4S ferredoxin-type" evidence="5">
    <location>
        <begin position="219"/>
        <end position="248"/>
    </location>
</feature>
<accession>A0A2N3PZM0</accession>
<dbReference type="EMBL" id="PIUM01000003">
    <property type="protein sequence ID" value="PKU25845.1"/>
    <property type="molecule type" value="Genomic_DNA"/>
</dbReference>
<dbReference type="PROSITE" id="PS51257">
    <property type="entry name" value="PROKAR_LIPOPROTEIN"/>
    <property type="match status" value="1"/>
</dbReference>
<reference evidence="7" key="1">
    <citation type="submission" date="2017-12" db="EMBL/GenBank/DDBJ databases">
        <title>Draft genome sequence of Telmatospirillum siberiense 26-4b1T, an acidotolerant peatland alphaproteobacterium potentially involved in sulfur cycling.</title>
        <authorList>
            <person name="Hausmann B."/>
            <person name="Pjevac P."/>
            <person name="Schreck K."/>
            <person name="Herbold C.W."/>
            <person name="Daims H."/>
            <person name="Wagner M."/>
            <person name="Pester M."/>
            <person name="Loy A."/>
        </authorList>
    </citation>
    <scope>NUCLEOTIDE SEQUENCE [LARGE SCALE GENOMIC DNA]</scope>
    <source>
        <strain evidence="7">26-4b1</strain>
    </source>
</reference>
<dbReference type="Proteomes" id="UP000233293">
    <property type="component" value="Unassembled WGS sequence"/>
</dbReference>
<name>A0A2N3PZM0_9PROT</name>
<evidence type="ECO:0000259" key="5">
    <source>
        <dbReference type="PROSITE" id="PS51379"/>
    </source>
</evidence>
<sequence>MRQYRTLRWGVQLFFVLLTVWIGCEFVLFYQQVKGMEPVTIHRPAGVEAFLPISALLGLKRWLFTGLWDEIHPAGLTLLLAFLIGTVVARRAFCSWICPVGTLSRGLEWLRYRLLRLPPRWKVPMLLRRVAALAKYPLLCGFLWVIGSMPLSSIEEFLHMPYNVGADGAMLKLFLHLSLTGTLVVGVLFLFSLILRNGWCRVLCPYGALFGVVGVLSPFRIRRDVGACKSCGACTRACGMGIPVGELTTVNSLECTTCLSCVSACRVNGALGVRAVWGARVRPWLLPAGALAVLFVAYGLARATGHWDAVLPLDNYRFAYLFGGHG</sequence>
<dbReference type="Pfam" id="PF13237">
    <property type="entry name" value="Fer4_10"/>
    <property type="match status" value="1"/>
</dbReference>
<keyword evidence="4" id="KW-1133">Transmembrane helix</keyword>
<protein>
    <submittedName>
        <fullName evidence="6">4Fe-4S ferredoxin</fullName>
    </submittedName>
</protein>
<dbReference type="GO" id="GO:0005886">
    <property type="term" value="C:plasma membrane"/>
    <property type="evidence" value="ECO:0007669"/>
    <property type="project" value="UniProtKB-SubCell"/>
</dbReference>
<dbReference type="InterPro" id="IPR052378">
    <property type="entry name" value="NosR_regulator"/>
</dbReference>
<feature type="transmembrane region" description="Helical" evidence="4">
    <location>
        <begin position="173"/>
        <end position="195"/>
    </location>
</feature>
<dbReference type="InterPro" id="IPR017896">
    <property type="entry name" value="4Fe4S_Fe-S-bd"/>
</dbReference>
<dbReference type="PROSITE" id="PS51379">
    <property type="entry name" value="4FE4S_FER_2"/>
    <property type="match status" value="1"/>
</dbReference>
<comment type="caution">
    <text evidence="6">The sequence shown here is derived from an EMBL/GenBank/DDBJ whole genome shotgun (WGS) entry which is preliminary data.</text>
</comment>
<evidence type="ECO:0000256" key="3">
    <source>
        <dbReference type="ARBA" id="ARBA00023136"/>
    </source>
</evidence>
<dbReference type="AlphaFoldDB" id="A0A2N3PZM0"/>
<feature type="transmembrane region" description="Helical" evidence="4">
    <location>
        <begin position="71"/>
        <end position="89"/>
    </location>
</feature>
<dbReference type="PANTHER" id="PTHR30224:SF4">
    <property type="entry name" value="ELECTRON TRANSPORT PROTEIN YCCM-RELATED"/>
    <property type="match status" value="1"/>
</dbReference>
<feature type="transmembrane region" description="Helical" evidence="4">
    <location>
        <begin position="284"/>
        <end position="301"/>
    </location>
</feature>
<comment type="subcellular location">
    <subcellularLocation>
        <location evidence="1">Cell membrane</location>
    </subcellularLocation>
</comment>
<dbReference type="Pfam" id="PF12801">
    <property type="entry name" value="Fer4_5"/>
    <property type="match status" value="1"/>
</dbReference>
<evidence type="ECO:0000256" key="4">
    <source>
        <dbReference type="SAM" id="Phobius"/>
    </source>
</evidence>